<accession>D5BQW5</accession>
<protein>
    <recommendedName>
        <fullName evidence="3">TIGR03643 family protein</fullName>
    </recommendedName>
</protein>
<evidence type="ECO:0000313" key="1">
    <source>
        <dbReference type="EMBL" id="ADE38679.1"/>
    </source>
</evidence>
<sequence>MKKPANMPVLAVEDISEIVQMALSDHDSFAQIEMLYGLSDSQVKTLMRKTLKRGSYEAWRKRVRQFGDRRAHYK</sequence>
<dbReference type="EMBL" id="CP001751">
    <property type="protein sequence ID" value="ADE38679.1"/>
    <property type="molecule type" value="Genomic_DNA"/>
</dbReference>
<reference evidence="1 2" key="1">
    <citation type="journal article" date="2010" name="J. Bacteriol.">
        <title>Complete genome sequence of "Candidatus Puniceispirillum marinum" IMCC1322, a representative of the SAR116 clade in the Alphaproteobacteria.</title>
        <authorList>
            <person name="Oh H.M."/>
            <person name="Kwon K.K."/>
            <person name="Kang I."/>
            <person name="Kang S.G."/>
            <person name="Lee J.H."/>
            <person name="Kim S.J."/>
            <person name="Cho J.C."/>
        </authorList>
    </citation>
    <scope>NUCLEOTIDE SEQUENCE [LARGE SCALE GENOMIC DNA]</scope>
    <source>
        <strain evidence="1 2">IMCC1322</strain>
    </source>
</reference>
<dbReference type="STRING" id="488538.SAR116_0436"/>
<name>D5BQW5_PUNMI</name>
<dbReference type="Pfam" id="PF10985">
    <property type="entry name" value="DUF2805"/>
    <property type="match status" value="1"/>
</dbReference>
<organism evidence="1 2">
    <name type="scientific">Puniceispirillum marinum (strain IMCC1322)</name>
    <dbReference type="NCBI Taxonomy" id="488538"/>
    <lineage>
        <taxon>Bacteria</taxon>
        <taxon>Pseudomonadati</taxon>
        <taxon>Pseudomonadota</taxon>
        <taxon>Alphaproteobacteria</taxon>
        <taxon>Candidatus Puniceispirillales</taxon>
        <taxon>Candidatus Puniceispirillaceae</taxon>
        <taxon>Candidatus Puniceispirillum</taxon>
    </lineage>
</organism>
<dbReference type="AlphaFoldDB" id="D5BQW5"/>
<dbReference type="KEGG" id="apb:SAR116_0436"/>
<keyword evidence="2" id="KW-1185">Reference proteome</keyword>
<proteinExistence type="predicted"/>
<gene>
    <name evidence="1" type="ordered locus">SAR116_0436</name>
</gene>
<dbReference type="eggNOG" id="ENOG50336VP">
    <property type="taxonomic scope" value="Bacteria"/>
</dbReference>
<dbReference type="RefSeq" id="WP_013045309.1">
    <property type="nucleotide sequence ID" value="NC_014010.1"/>
</dbReference>
<dbReference type="Proteomes" id="UP000007460">
    <property type="component" value="Chromosome"/>
</dbReference>
<evidence type="ECO:0000313" key="2">
    <source>
        <dbReference type="Proteomes" id="UP000007460"/>
    </source>
</evidence>
<dbReference type="InterPro" id="IPR019882">
    <property type="entry name" value="CHP03643"/>
</dbReference>
<dbReference type="HOGENOM" id="CLU_141636_3_1_5"/>
<evidence type="ECO:0008006" key="3">
    <source>
        <dbReference type="Google" id="ProtNLM"/>
    </source>
</evidence>
<dbReference type="OrthoDB" id="289296at2"/>